<organism evidence="2 3">
    <name type="scientific">Sphaerobolus stellatus (strain SS14)</name>
    <dbReference type="NCBI Taxonomy" id="990650"/>
    <lineage>
        <taxon>Eukaryota</taxon>
        <taxon>Fungi</taxon>
        <taxon>Dikarya</taxon>
        <taxon>Basidiomycota</taxon>
        <taxon>Agaricomycotina</taxon>
        <taxon>Agaricomycetes</taxon>
        <taxon>Phallomycetidae</taxon>
        <taxon>Geastrales</taxon>
        <taxon>Sphaerobolaceae</taxon>
        <taxon>Sphaerobolus</taxon>
    </lineage>
</organism>
<feature type="transmembrane region" description="Helical" evidence="1">
    <location>
        <begin position="74"/>
        <end position="99"/>
    </location>
</feature>
<evidence type="ECO:0000313" key="2">
    <source>
        <dbReference type="EMBL" id="KIJ30119.1"/>
    </source>
</evidence>
<evidence type="ECO:0000256" key="1">
    <source>
        <dbReference type="SAM" id="Phobius"/>
    </source>
</evidence>
<dbReference type="EMBL" id="KN837268">
    <property type="protein sequence ID" value="KIJ30119.1"/>
    <property type="molecule type" value="Genomic_DNA"/>
</dbReference>
<gene>
    <name evidence="2" type="ORF">M422DRAFT_120827</name>
</gene>
<protein>
    <submittedName>
        <fullName evidence="2">Unplaced genomic scaffold SPHSTscaffold_193, whole genome shotgun sequence</fullName>
    </submittedName>
</protein>
<feature type="transmembrane region" description="Helical" evidence="1">
    <location>
        <begin position="6"/>
        <end position="25"/>
    </location>
</feature>
<feature type="transmembrane region" description="Helical" evidence="1">
    <location>
        <begin position="46"/>
        <end position="68"/>
    </location>
</feature>
<reference evidence="2 3" key="1">
    <citation type="submission" date="2014-06" db="EMBL/GenBank/DDBJ databases">
        <title>Evolutionary Origins and Diversification of the Mycorrhizal Mutualists.</title>
        <authorList>
            <consortium name="DOE Joint Genome Institute"/>
            <consortium name="Mycorrhizal Genomics Consortium"/>
            <person name="Kohler A."/>
            <person name="Kuo A."/>
            <person name="Nagy L.G."/>
            <person name="Floudas D."/>
            <person name="Copeland A."/>
            <person name="Barry K.W."/>
            <person name="Cichocki N."/>
            <person name="Veneault-Fourrey C."/>
            <person name="LaButti K."/>
            <person name="Lindquist E.A."/>
            <person name="Lipzen A."/>
            <person name="Lundell T."/>
            <person name="Morin E."/>
            <person name="Murat C."/>
            <person name="Riley R."/>
            <person name="Ohm R."/>
            <person name="Sun H."/>
            <person name="Tunlid A."/>
            <person name="Henrissat B."/>
            <person name="Grigoriev I.V."/>
            <person name="Hibbett D.S."/>
            <person name="Martin F."/>
        </authorList>
    </citation>
    <scope>NUCLEOTIDE SEQUENCE [LARGE SCALE GENOMIC DNA]</scope>
    <source>
        <strain evidence="2 3">SS14</strain>
    </source>
</reference>
<name>A0A0C9U708_SPHS4</name>
<feature type="non-terminal residue" evidence="2">
    <location>
        <position position="104"/>
    </location>
</feature>
<keyword evidence="1" id="KW-1133">Transmembrane helix</keyword>
<dbReference type="OrthoDB" id="3341077at2759"/>
<sequence length="104" mass="11507">LGTAGFSISLAVNALVTMMLVGRIWMFMRQSRDVLAPGHSTYLHPIISMLIESGVFILAAQMCWVIFFKLQTPPWYLIGGPITMIYGITPTLVTARVALGKTYE</sequence>
<keyword evidence="1" id="KW-0812">Transmembrane</keyword>
<evidence type="ECO:0000313" key="3">
    <source>
        <dbReference type="Proteomes" id="UP000054279"/>
    </source>
</evidence>
<keyword evidence="1" id="KW-0472">Membrane</keyword>
<accession>A0A0C9U708</accession>
<dbReference type="HOGENOM" id="CLU_2256575_0_0_1"/>
<keyword evidence="3" id="KW-1185">Reference proteome</keyword>
<feature type="non-terminal residue" evidence="2">
    <location>
        <position position="1"/>
    </location>
</feature>
<proteinExistence type="predicted"/>
<dbReference type="AlphaFoldDB" id="A0A0C9U708"/>
<dbReference type="Proteomes" id="UP000054279">
    <property type="component" value="Unassembled WGS sequence"/>
</dbReference>